<reference evidence="1 2" key="1">
    <citation type="submission" date="2019-10" db="EMBL/GenBank/DDBJ databases">
        <title>Streptomyces smaragdinus sp. nov. and Streptomyces fabii sp. nov., isolated from the gut of fungus growing-termite Macrotermes natalensis.</title>
        <authorList>
            <person name="Schwitalla J."/>
            <person name="Benndorf R."/>
            <person name="Martin K."/>
            <person name="De Beer W."/>
            <person name="Kaster A.-K."/>
            <person name="Vollmers J."/>
            <person name="Poulsen M."/>
            <person name="Beemelmanns C."/>
        </authorList>
    </citation>
    <scope>NUCLEOTIDE SEQUENCE [LARGE SCALE GENOMIC DNA]</scope>
    <source>
        <strain evidence="1 2">RB5</strain>
    </source>
</reference>
<dbReference type="Proteomes" id="UP000466345">
    <property type="component" value="Unassembled WGS sequence"/>
</dbReference>
<name>A0A7K0CMZ8_9ACTN</name>
<dbReference type="RefSeq" id="WP_153455703.1">
    <property type="nucleotide sequence ID" value="NZ_WEGJ01000025.1"/>
</dbReference>
<protein>
    <recommendedName>
        <fullName evidence="3">DUF4034 domain-containing protein</fullName>
    </recommendedName>
</protein>
<sequence length="368" mass="40843">MDRLIVPVLSLVVAIAFYAYKAHRSRGAAPARTPRPAGRGKQSAGSVRLGFVPPERLDADRDQPADPRDGAVRAAVRAGDWQAAATYLAEAGGDWQERYHRAGQLAAEAAKDDAWLLAWRQAHPHDPGAALVNADALIDLAWAIRGNGLGSTVGEESARRFHEVLHRARQACAEAQALGGGDPSPYIVEMALAMGLGYPHERMRELWAETEKRDPYHLGAYTRALQYWCAKWRGSHEESFAFAATAASRAYPGSLLTLLPLYAHFEYETSQDDLDPDEYYKRPEIVAAVDACLADVAAAPPHNRRVPQVRHFLAWCLYWQDRYPEAVEQFRLIDGYAGATPWDYASDPVKRYTEIRDYCADRVVEAGV</sequence>
<accession>A0A7K0CMZ8</accession>
<keyword evidence="2" id="KW-1185">Reference proteome</keyword>
<evidence type="ECO:0000313" key="2">
    <source>
        <dbReference type="Proteomes" id="UP000466345"/>
    </source>
</evidence>
<gene>
    <name evidence="1" type="ORF">SRB5_50340</name>
</gene>
<organism evidence="1 2">
    <name type="scientific">Streptomyces smaragdinus</name>
    <dbReference type="NCBI Taxonomy" id="2585196"/>
    <lineage>
        <taxon>Bacteria</taxon>
        <taxon>Bacillati</taxon>
        <taxon>Actinomycetota</taxon>
        <taxon>Actinomycetes</taxon>
        <taxon>Kitasatosporales</taxon>
        <taxon>Streptomycetaceae</taxon>
        <taxon>Streptomyces</taxon>
    </lineage>
</organism>
<evidence type="ECO:0000313" key="1">
    <source>
        <dbReference type="EMBL" id="MQY14858.1"/>
    </source>
</evidence>
<dbReference type="AlphaFoldDB" id="A0A7K0CMZ8"/>
<dbReference type="OrthoDB" id="3284019at2"/>
<dbReference type="EMBL" id="WEGJ01000025">
    <property type="protein sequence ID" value="MQY14858.1"/>
    <property type="molecule type" value="Genomic_DNA"/>
</dbReference>
<proteinExistence type="predicted"/>
<comment type="caution">
    <text evidence="1">The sequence shown here is derived from an EMBL/GenBank/DDBJ whole genome shotgun (WGS) entry which is preliminary data.</text>
</comment>
<evidence type="ECO:0008006" key="3">
    <source>
        <dbReference type="Google" id="ProtNLM"/>
    </source>
</evidence>